<dbReference type="AlphaFoldDB" id="A0A915L655"/>
<organism evidence="2 3">
    <name type="scientific">Romanomermis culicivorax</name>
    <name type="common">Nematode worm</name>
    <dbReference type="NCBI Taxonomy" id="13658"/>
    <lineage>
        <taxon>Eukaryota</taxon>
        <taxon>Metazoa</taxon>
        <taxon>Ecdysozoa</taxon>
        <taxon>Nematoda</taxon>
        <taxon>Enoplea</taxon>
        <taxon>Dorylaimia</taxon>
        <taxon>Mermithida</taxon>
        <taxon>Mermithoidea</taxon>
        <taxon>Mermithidae</taxon>
        <taxon>Romanomermis</taxon>
    </lineage>
</organism>
<dbReference type="Proteomes" id="UP000887565">
    <property type="component" value="Unplaced"/>
</dbReference>
<proteinExistence type="predicted"/>
<evidence type="ECO:0000313" key="2">
    <source>
        <dbReference type="Proteomes" id="UP000887565"/>
    </source>
</evidence>
<name>A0A915L655_ROMCU</name>
<accession>A0A915L655</accession>
<feature type="compositionally biased region" description="Polar residues" evidence="1">
    <location>
        <begin position="198"/>
        <end position="207"/>
    </location>
</feature>
<sequence length="262" mass="29046">MPAVSQILLPSTAAQVNNGTTVTRTDSSDSFINIDPPQAPAATRTPVTNHRSSLAITNTNEVHNFRIEASDALDQLSTAAAWITNNVPTVQMIDQIIRTVSDQFQAQQLHVQGEIQEQVESTNACFTPLAEQMQQLISTTAAAAAAHNLPTPRPPPVTSRLHSEETHDIYIPMETLRETELAQVFGRPPVHVKPKALSTDTLYNNEFSHTRRGEKKASHSTPQRRPQPAANPFGFSDYPPDDYYDHPQPQYKLPCKALPQRR</sequence>
<keyword evidence="2" id="KW-1185">Reference proteome</keyword>
<evidence type="ECO:0000256" key="1">
    <source>
        <dbReference type="SAM" id="MobiDB-lite"/>
    </source>
</evidence>
<feature type="compositionally biased region" description="Basic and acidic residues" evidence="1">
    <location>
        <begin position="208"/>
        <end position="217"/>
    </location>
</feature>
<evidence type="ECO:0000313" key="3">
    <source>
        <dbReference type="WBParaSite" id="nRc.2.0.1.t46252-RA"/>
    </source>
</evidence>
<reference evidence="3" key="1">
    <citation type="submission" date="2022-11" db="UniProtKB">
        <authorList>
            <consortium name="WormBaseParasite"/>
        </authorList>
    </citation>
    <scope>IDENTIFICATION</scope>
</reference>
<feature type="region of interest" description="Disordered" evidence="1">
    <location>
        <begin position="191"/>
        <end position="262"/>
    </location>
</feature>
<dbReference type="WBParaSite" id="nRc.2.0.1.t46252-RA">
    <property type="protein sequence ID" value="nRc.2.0.1.t46252-RA"/>
    <property type="gene ID" value="nRc.2.0.1.g46252"/>
</dbReference>
<protein>
    <submittedName>
        <fullName evidence="3">Uncharacterized protein</fullName>
    </submittedName>
</protein>